<organism evidence="3 4">
    <name type="scientific">Microbacterium azadirachtae</name>
    <dbReference type="NCBI Taxonomy" id="582680"/>
    <lineage>
        <taxon>Bacteria</taxon>
        <taxon>Bacillati</taxon>
        <taxon>Actinomycetota</taxon>
        <taxon>Actinomycetes</taxon>
        <taxon>Micrococcales</taxon>
        <taxon>Microbacteriaceae</taxon>
        <taxon>Microbacterium</taxon>
    </lineage>
</organism>
<sequence length="284" mass="30681">MESVRRDIRTRRFWKILTTQAFALFGASAAVAGAIALFAPDLFTQHGWIAWCALMASLLYGLAQAWPRPIETTYQSPATVIKLIRGDLFAQHDAHLIIGVSDTFDTAAPHISPNSVQGQFLDRIYGSDGAQLDADIDDELSHVDPVGTVAGKQGKTVRYPLGTTVTLRANARRFFLVAYTLMDKGSTASSTTDGVWNSLSELWKTVRSNSNGGPVCVPMIGGGQSKLSPVLPAADSVRFIALSFMLASRTAKVCDELVIVAPPAQYDALDHLEIQAFLNSLKPS</sequence>
<name>A0A0F0LHX4_9MICO</name>
<dbReference type="Proteomes" id="UP000033740">
    <property type="component" value="Unassembled WGS sequence"/>
</dbReference>
<evidence type="ECO:0000259" key="2">
    <source>
        <dbReference type="Pfam" id="PF20016"/>
    </source>
</evidence>
<proteinExistence type="predicted"/>
<gene>
    <name evidence="3" type="ORF">RS86_02731</name>
</gene>
<keyword evidence="1" id="KW-0812">Transmembrane</keyword>
<evidence type="ECO:0000313" key="4">
    <source>
        <dbReference type="Proteomes" id="UP000033740"/>
    </source>
</evidence>
<feature type="transmembrane region" description="Helical" evidence="1">
    <location>
        <begin position="21"/>
        <end position="39"/>
    </location>
</feature>
<keyword evidence="4" id="KW-1185">Reference proteome</keyword>
<evidence type="ECO:0000313" key="3">
    <source>
        <dbReference type="EMBL" id="KJL32259.1"/>
    </source>
</evidence>
<feature type="domain" description="Thoeris protein ThsA Macro" evidence="2">
    <location>
        <begin position="81"/>
        <end position="260"/>
    </location>
</feature>
<protein>
    <recommendedName>
        <fullName evidence="2">Thoeris protein ThsA Macro domain-containing protein</fullName>
    </recommendedName>
</protein>
<dbReference type="RefSeq" id="WP_052680272.1">
    <property type="nucleotide sequence ID" value="NZ_JYIX01000037.1"/>
</dbReference>
<dbReference type="AlphaFoldDB" id="A0A0F0LHX4"/>
<dbReference type="STRING" id="582680.RS86_02731"/>
<dbReference type="InterPro" id="IPR045535">
    <property type="entry name" value="ThsA_Macro"/>
</dbReference>
<comment type="caution">
    <text evidence="3">The sequence shown here is derived from an EMBL/GenBank/DDBJ whole genome shotgun (WGS) entry which is preliminary data.</text>
</comment>
<feature type="transmembrane region" description="Helical" evidence="1">
    <location>
        <begin position="45"/>
        <end position="63"/>
    </location>
</feature>
<reference evidence="3 4" key="1">
    <citation type="submission" date="2015-02" db="EMBL/GenBank/DDBJ databases">
        <title>Draft genome sequences of ten Microbacterium spp. with emphasis on heavy metal contaminated environments.</title>
        <authorList>
            <person name="Corretto E."/>
        </authorList>
    </citation>
    <scope>NUCLEOTIDE SEQUENCE [LARGE SCALE GENOMIC DNA]</scope>
    <source>
        <strain evidence="3 4">ARN176</strain>
    </source>
</reference>
<keyword evidence="1" id="KW-0472">Membrane</keyword>
<dbReference type="EMBL" id="JYIX01000037">
    <property type="protein sequence ID" value="KJL32259.1"/>
    <property type="molecule type" value="Genomic_DNA"/>
</dbReference>
<evidence type="ECO:0000256" key="1">
    <source>
        <dbReference type="SAM" id="Phobius"/>
    </source>
</evidence>
<keyword evidence="1" id="KW-1133">Transmembrane helix</keyword>
<accession>A0A0F0LHX4</accession>
<dbReference type="Pfam" id="PF20016">
    <property type="entry name" value="ThsA_Macro"/>
    <property type="match status" value="1"/>
</dbReference>
<dbReference type="PATRIC" id="fig|582680.6.peg.2800"/>